<keyword evidence="5 8" id="KW-0378">Hydrolase</keyword>
<sequence>MSAAPRRRILVTNDDGVDSPGLIALAVTAANAGHDVLVAAPHRQSSGASSGLGFSPEVHPVVDRRRVDGLRTEVIAVAAQPGLIALLAMTGQLGPVPDVVLSGINDASNLGAAVLHSGTAGAALVGAAHGAVGVAVSLYLDDQPDSAERSWHTAVSVVADVLDHLVASSPGTAYNINVPNVPHLEKPLVHAEWRLDGCVPTLVPFIAAVTDAAGIDMISPEISRGSGTDIALVGAGHPTVSRLSLVGDRRVEWAQQPPDQP</sequence>
<keyword evidence="6" id="KW-1133">Transmembrane helix</keyword>
<feature type="transmembrane region" description="Helical" evidence="6">
    <location>
        <begin position="74"/>
        <end position="93"/>
    </location>
</feature>
<protein>
    <recommendedName>
        <fullName evidence="3">5'-nucleotidase</fullName>
        <ecNumber evidence="3">3.1.3.5</ecNumber>
    </recommendedName>
</protein>
<keyword evidence="4" id="KW-0479">Metal-binding</keyword>
<dbReference type="EC" id="3.1.3.5" evidence="3"/>
<evidence type="ECO:0000313" key="9">
    <source>
        <dbReference type="Proteomes" id="UP001479933"/>
    </source>
</evidence>
<dbReference type="InterPro" id="IPR036523">
    <property type="entry name" value="SurE-like_sf"/>
</dbReference>
<dbReference type="SUPFAM" id="SSF64167">
    <property type="entry name" value="SurE-like"/>
    <property type="match status" value="1"/>
</dbReference>
<gene>
    <name evidence="8" type="ORF">RVF87_09830</name>
</gene>
<evidence type="ECO:0000313" key="8">
    <source>
        <dbReference type="EMBL" id="WYY09330.1"/>
    </source>
</evidence>
<proteinExistence type="inferred from homology"/>
<comment type="similarity">
    <text evidence="2">Belongs to the SurE nucleotidase family.</text>
</comment>
<feature type="domain" description="Survival protein SurE-like phosphatase/nucleotidase" evidence="7">
    <location>
        <begin position="9"/>
        <end position="183"/>
    </location>
</feature>
<dbReference type="GO" id="GO:0008253">
    <property type="term" value="F:5'-nucleotidase activity"/>
    <property type="evidence" value="ECO:0007669"/>
    <property type="project" value="UniProtKB-EC"/>
</dbReference>
<evidence type="ECO:0000256" key="4">
    <source>
        <dbReference type="ARBA" id="ARBA00022723"/>
    </source>
</evidence>
<reference evidence="8 9" key="1">
    <citation type="journal article" date="2023" name="Virus Evol.">
        <title>Computational host range prediction-The good, the bad, and the ugly.</title>
        <authorList>
            <person name="Howell A.A."/>
            <person name="Versoza C.J."/>
            <person name="Pfeifer S.P."/>
        </authorList>
    </citation>
    <scope>NUCLEOTIDE SEQUENCE [LARGE SCALE GENOMIC DNA]</scope>
    <source>
        <strain evidence="8 9">1610/1b</strain>
    </source>
</reference>
<evidence type="ECO:0000256" key="3">
    <source>
        <dbReference type="ARBA" id="ARBA00012643"/>
    </source>
</evidence>
<name>A0ABZ2U6H1_9ACTN</name>
<keyword evidence="9" id="KW-1185">Reference proteome</keyword>
<dbReference type="EMBL" id="CP136137">
    <property type="protein sequence ID" value="WYY09330.1"/>
    <property type="molecule type" value="Genomic_DNA"/>
</dbReference>
<dbReference type="InterPro" id="IPR002828">
    <property type="entry name" value="SurE-like_Pase/nucleotidase"/>
</dbReference>
<dbReference type="InterPro" id="IPR030048">
    <property type="entry name" value="SurE"/>
</dbReference>
<dbReference type="Pfam" id="PF01975">
    <property type="entry name" value="SurE"/>
    <property type="match status" value="1"/>
</dbReference>
<evidence type="ECO:0000256" key="1">
    <source>
        <dbReference type="ARBA" id="ARBA00000815"/>
    </source>
</evidence>
<dbReference type="Proteomes" id="UP001479933">
    <property type="component" value="Chromosome"/>
</dbReference>
<dbReference type="PANTHER" id="PTHR30457:SF0">
    <property type="entry name" value="PHOSPHATASE, PUTATIVE (AFU_ORTHOLOGUE AFUA_4G01070)-RELATED"/>
    <property type="match status" value="1"/>
</dbReference>
<keyword evidence="6" id="KW-0472">Membrane</keyword>
<feature type="transmembrane region" description="Helical" evidence="6">
    <location>
        <begin position="113"/>
        <end position="140"/>
    </location>
</feature>
<comment type="catalytic activity">
    <reaction evidence="1">
        <text>a ribonucleoside 5'-phosphate + H2O = a ribonucleoside + phosphate</text>
        <dbReference type="Rhea" id="RHEA:12484"/>
        <dbReference type="ChEBI" id="CHEBI:15377"/>
        <dbReference type="ChEBI" id="CHEBI:18254"/>
        <dbReference type="ChEBI" id="CHEBI:43474"/>
        <dbReference type="ChEBI" id="CHEBI:58043"/>
        <dbReference type="EC" id="3.1.3.5"/>
    </reaction>
</comment>
<evidence type="ECO:0000256" key="5">
    <source>
        <dbReference type="ARBA" id="ARBA00022801"/>
    </source>
</evidence>
<keyword evidence="6" id="KW-0812">Transmembrane</keyword>
<evidence type="ECO:0000259" key="7">
    <source>
        <dbReference type="Pfam" id="PF01975"/>
    </source>
</evidence>
<evidence type="ECO:0000256" key="2">
    <source>
        <dbReference type="ARBA" id="ARBA00011062"/>
    </source>
</evidence>
<organism evidence="8 9">
    <name type="scientific">Gordonia hydrophobica</name>
    <dbReference type="NCBI Taxonomy" id="40516"/>
    <lineage>
        <taxon>Bacteria</taxon>
        <taxon>Bacillati</taxon>
        <taxon>Actinomycetota</taxon>
        <taxon>Actinomycetes</taxon>
        <taxon>Mycobacteriales</taxon>
        <taxon>Gordoniaceae</taxon>
        <taxon>Gordonia</taxon>
    </lineage>
</organism>
<evidence type="ECO:0000256" key="6">
    <source>
        <dbReference type="SAM" id="Phobius"/>
    </source>
</evidence>
<dbReference type="Gene3D" id="3.40.1210.10">
    <property type="entry name" value="Survival protein SurE-like phosphatase/nucleotidase"/>
    <property type="match status" value="1"/>
</dbReference>
<accession>A0ABZ2U6H1</accession>
<dbReference type="RefSeq" id="WP_066163504.1">
    <property type="nucleotide sequence ID" value="NZ_CP136137.1"/>
</dbReference>
<dbReference type="PANTHER" id="PTHR30457">
    <property type="entry name" value="5'-NUCLEOTIDASE SURE"/>
    <property type="match status" value="1"/>
</dbReference>